<dbReference type="OrthoDB" id="4952043at2"/>
<evidence type="ECO:0000259" key="1">
    <source>
        <dbReference type="Pfam" id="PF13601"/>
    </source>
</evidence>
<organism evidence="2 3">
    <name type="scientific">Acidipropionibacterium jensenii</name>
    <dbReference type="NCBI Taxonomy" id="1749"/>
    <lineage>
        <taxon>Bacteria</taxon>
        <taxon>Bacillati</taxon>
        <taxon>Actinomycetota</taxon>
        <taxon>Actinomycetes</taxon>
        <taxon>Propionibacteriales</taxon>
        <taxon>Propionibacteriaceae</taxon>
        <taxon>Acidipropionibacterium</taxon>
    </lineage>
</organism>
<dbReference type="RefSeq" id="WP_036980735.1">
    <property type="nucleotide sequence ID" value="NZ_CP040635.1"/>
</dbReference>
<dbReference type="EMBL" id="LR134473">
    <property type="protein sequence ID" value="VEI04360.1"/>
    <property type="molecule type" value="Genomic_DNA"/>
</dbReference>
<dbReference type="AlphaFoldDB" id="A0A3S4UZQ9"/>
<reference evidence="2 3" key="1">
    <citation type="submission" date="2018-12" db="EMBL/GenBank/DDBJ databases">
        <authorList>
            <consortium name="Pathogen Informatics"/>
        </authorList>
    </citation>
    <scope>NUCLEOTIDE SEQUENCE [LARGE SCALE GENOMIC DNA]</scope>
    <source>
        <strain evidence="2 3">NCTC13652</strain>
    </source>
</reference>
<dbReference type="GeneID" id="82885293"/>
<evidence type="ECO:0000313" key="2">
    <source>
        <dbReference type="EMBL" id="VEI04360.1"/>
    </source>
</evidence>
<dbReference type="InterPro" id="IPR036390">
    <property type="entry name" value="WH_DNA-bd_sf"/>
</dbReference>
<dbReference type="InterPro" id="IPR036388">
    <property type="entry name" value="WH-like_DNA-bd_sf"/>
</dbReference>
<protein>
    <submittedName>
        <fullName evidence="2">Helix-turn-helix domain</fullName>
    </submittedName>
</protein>
<dbReference type="SUPFAM" id="SSF46785">
    <property type="entry name" value="Winged helix' DNA-binding domain"/>
    <property type="match status" value="1"/>
</dbReference>
<sequence length="102" mass="11038">MTSDAQPAFNDVIHSPVRLRICGLLRRMSEIEFSVVRDTLGLHDASLSKNLKVLAQAGLITLRKEASRARSDSRRLTWVSLTGAGRAALEGHLAAIAMIAGE</sequence>
<keyword evidence="3" id="KW-1185">Reference proteome</keyword>
<dbReference type="PANTHER" id="PTHR37318:SF1">
    <property type="entry name" value="BSL7504 PROTEIN"/>
    <property type="match status" value="1"/>
</dbReference>
<feature type="domain" description="Winged helix DNA-binding" evidence="1">
    <location>
        <begin position="17"/>
        <end position="97"/>
    </location>
</feature>
<gene>
    <name evidence="2" type="ORF">NCTC13652_02591</name>
</gene>
<dbReference type="Pfam" id="PF13601">
    <property type="entry name" value="HTH_34"/>
    <property type="match status" value="1"/>
</dbReference>
<dbReference type="Gene3D" id="1.10.10.10">
    <property type="entry name" value="Winged helix-like DNA-binding domain superfamily/Winged helix DNA-binding domain"/>
    <property type="match status" value="1"/>
</dbReference>
<accession>A0A3S4UZQ9</accession>
<evidence type="ECO:0000313" key="3">
    <source>
        <dbReference type="Proteomes" id="UP000277858"/>
    </source>
</evidence>
<name>A0A3S4UZQ9_9ACTN</name>
<dbReference type="STRING" id="1122997.GCA_000425285_00511"/>
<proteinExistence type="predicted"/>
<dbReference type="InterPro" id="IPR027395">
    <property type="entry name" value="WH_DNA-bd_dom"/>
</dbReference>
<dbReference type="Proteomes" id="UP000277858">
    <property type="component" value="Chromosome"/>
</dbReference>
<dbReference type="PANTHER" id="PTHR37318">
    <property type="entry name" value="BSL7504 PROTEIN"/>
    <property type="match status" value="1"/>
</dbReference>